<keyword evidence="10" id="KW-1185">Reference proteome</keyword>
<dbReference type="GO" id="GO:0003735">
    <property type="term" value="F:structural constituent of ribosome"/>
    <property type="evidence" value="ECO:0007669"/>
    <property type="project" value="InterPro"/>
</dbReference>
<dbReference type="STRING" id="1210089.GCA_001613165_03444"/>
<keyword evidence="4 7" id="KW-0689">Ribosomal protein</keyword>
<dbReference type="EMBL" id="QQAZ01000012">
    <property type="protein sequence ID" value="RDI46142.1"/>
    <property type="molecule type" value="Genomic_DNA"/>
</dbReference>
<comment type="similarity">
    <text evidence="1 7">Belongs to the universal ribosomal protein uL18 family.</text>
</comment>
<dbReference type="NCBIfam" id="TIGR00060">
    <property type="entry name" value="L18_bact"/>
    <property type="match status" value="1"/>
</dbReference>
<proteinExistence type="inferred from homology"/>
<dbReference type="AlphaFoldDB" id="A0A370GR01"/>
<comment type="subunit">
    <text evidence="7">Part of the 50S ribosomal subunit; part of the 5S rRNA/L5/L18/L25 subcomplex. Contacts the 5S and 23S rRNAs.</text>
</comment>
<protein>
    <recommendedName>
        <fullName evidence="6 7">Large ribosomal subunit protein uL18</fullName>
    </recommendedName>
</protein>
<dbReference type="HAMAP" id="MF_01337_B">
    <property type="entry name" value="Ribosomal_uL18_B"/>
    <property type="match status" value="1"/>
</dbReference>
<evidence type="ECO:0000256" key="8">
    <source>
        <dbReference type="SAM" id="MobiDB-lite"/>
    </source>
</evidence>
<evidence type="ECO:0000256" key="7">
    <source>
        <dbReference type="HAMAP-Rule" id="MF_01337"/>
    </source>
</evidence>
<comment type="function">
    <text evidence="7">This is one of the proteins that bind and probably mediate the attachment of the 5S RNA into the large ribosomal subunit, where it forms part of the central protuberance.</text>
</comment>
<evidence type="ECO:0000256" key="4">
    <source>
        <dbReference type="ARBA" id="ARBA00022980"/>
    </source>
</evidence>
<evidence type="ECO:0000256" key="5">
    <source>
        <dbReference type="ARBA" id="ARBA00023274"/>
    </source>
</evidence>
<dbReference type="GO" id="GO:0022625">
    <property type="term" value="C:cytosolic large ribosomal subunit"/>
    <property type="evidence" value="ECO:0007669"/>
    <property type="project" value="TreeGrafter"/>
</dbReference>
<dbReference type="PANTHER" id="PTHR12899">
    <property type="entry name" value="39S RIBOSOMAL PROTEIN L18, MITOCHONDRIAL"/>
    <property type="match status" value="1"/>
</dbReference>
<evidence type="ECO:0000256" key="2">
    <source>
        <dbReference type="ARBA" id="ARBA00022730"/>
    </source>
</evidence>
<dbReference type="InterPro" id="IPR057268">
    <property type="entry name" value="Ribosomal_L18"/>
</dbReference>
<dbReference type="Pfam" id="PF00861">
    <property type="entry name" value="Ribosomal_L18p"/>
    <property type="match status" value="1"/>
</dbReference>
<gene>
    <name evidence="7" type="primary">rplR</name>
    <name evidence="9" type="ORF">DFR68_11243</name>
</gene>
<dbReference type="InterPro" id="IPR005484">
    <property type="entry name" value="Ribosomal_uL18_bac/plant/anim"/>
</dbReference>
<sequence>MAQTDTQKAARKPLGKDVSTRRRVAKTRRHFRLRKKVAGTAETPRLVVFRSARHLHAQLVDDSVGKTVAAASSIEPDVRAVDGDKTAKGKKVGELIAARAKAAGVEVVVFDRGGHDYHGRIAALADAAREGGLKF</sequence>
<dbReference type="GO" id="GO:0008097">
    <property type="term" value="F:5S rRNA binding"/>
    <property type="evidence" value="ECO:0007669"/>
    <property type="project" value="TreeGrafter"/>
</dbReference>
<dbReference type="PANTHER" id="PTHR12899:SF3">
    <property type="entry name" value="LARGE RIBOSOMAL SUBUNIT PROTEIN UL18M"/>
    <property type="match status" value="1"/>
</dbReference>
<keyword evidence="5 7" id="KW-0687">Ribonucleoprotein</keyword>
<dbReference type="OrthoDB" id="9810939at2"/>
<dbReference type="Gene3D" id="3.30.420.100">
    <property type="match status" value="1"/>
</dbReference>
<dbReference type="CDD" id="cd00432">
    <property type="entry name" value="Ribosomal_L18_L5e"/>
    <property type="match status" value="1"/>
</dbReference>
<evidence type="ECO:0000313" key="9">
    <source>
        <dbReference type="EMBL" id="RDI46142.1"/>
    </source>
</evidence>
<name>A0A370GR01_9NOCA</name>
<accession>A0A370GR01</accession>
<evidence type="ECO:0000256" key="6">
    <source>
        <dbReference type="ARBA" id="ARBA00035197"/>
    </source>
</evidence>
<evidence type="ECO:0000256" key="1">
    <source>
        <dbReference type="ARBA" id="ARBA00007116"/>
    </source>
</evidence>
<evidence type="ECO:0000313" key="10">
    <source>
        <dbReference type="Proteomes" id="UP000255355"/>
    </source>
</evidence>
<feature type="region of interest" description="Disordered" evidence="8">
    <location>
        <begin position="1"/>
        <end position="28"/>
    </location>
</feature>
<dbReference type="Proteomes" id="UP000255355">
    <property type="component" value="Unassembled WGS sequence"/>
</dbReference>
<evidence type="ECO:0000256" key="3">
    <source>
        <dbReference type="ARBA" id="ARBA00022884"/>
    </source>
</evidence>
<dbReference type="FunFam" id="3.30.420.100:FF:000001">
    <property type="entry name" value="50S ribosomal protein L18"/>
    <property type="match status" value="1"/>
</dbReference>
<keyword evidence="3 7" id="KW-0694">RNA-binding</keyword>
<dbReference type="RefSeq" id="WP_068020626.1">
    <property type="nucleotide sequence ID" value="NZ_QQAZ01000012.1"/>
</dbReference>
<dbReference type="InterPro" id="IPR004389">
    <property type="entry name" value="Ribosomal_uL18_bac-type"/>
</dbReference>
<dbReference type="GO" id="GO:0006412">
    <property type="term" value="P:translation"/>
    <property type="evidence" value="ECO:0007669"/>
    <property type="project" value="UniProtKB-UniRule"/>
</dbReference>
<organism evidence="9 10">
    <name type="scientific">Nocardia mexicana</name>
    <dbReference type="NCBI Taxonomy" id="279262"/>
    <lineage>
        <taxon>Bacteria</taxon>
        <taxon>Bacillati</taxon>
        <taxon>Actinomycetota</taxon>
        <taxon>Actinomycetes</taxon>
        <taxon>Mycobacteriales</taxon>
        <taxon>Nocardiaceae</taxon>
        <taxon>Nocardia</taxon>
    </lineage>
</organism>
<keyword evidence="2 7" id="KW-0699">rRNA-binding</keyword>
<dbReference type="SUPFAM" id="SSF53137">
    <property type="entry name" value="Translational machinery components"/>
    <property type="match status" value="1"/>
</dbReference>
<comment type="caution">
    <text evidence="9">The sequence shown here is derived from an EMBL/GenBank/DDBJ whole genome shotgun (WGS) entry which is preliminary data.</text>
</comment>
<reference evidence="9 10" key="1">
    <citation type="submission" date="2018-07" db="EMBL/GenBank/DDBJ databases">
        <title>Genomic Encyclopedia of Type Strains, Phase IV (KMG-IV): sequencing the most valuable type-strain genomes for metagenomic binning, comparative biology and taxonomic classification.</title>
        <authorList>
            <person name="Goeker M."/>
        </authorList>
    </citation>
    <scope>NUCLEOTIDE SEQUENCE [LARGE SCALE GENOMIC DNA]</scope>
    <source>
        <strain evidence="9 10">DSM 44952</strain>
    </source>
</reference>